<evidence type="ECO:0000313" key="4">
    <source>
        <dbReference type="EMBL" id="MFC5509249.1"/>
    </source>
</evidence>
<sequence length="241" mass="25290">MNTLEVQRALTALGFKPGSLDGLLGKQTKEAIRAFQAGYRLVVDGIAGPQTKKALKEALAAPKPGRPEPDKVAMAGPAPAAAALPAIAAAAPPNVSSLKLLSTARPISTLFIHCAATAEGKDYTVADIRAWHKARGWSDIGYHYVVYRDGSIQPGRPIGQVGAHVEGHNTGSVGIVYVGGVAKDGKTAKDTRTPAQRASLLWLTKQLVAKHGVKRVRGHNEVAAKACPSFTVAKDELGRLI</sequence>
<keyword evidence="5" id="KW-1185">Reference proteome</keyword>
<comment type="similarity">
    <text evidence="1">Belongs to the N-acetylmuramoyl-L-alanine amidase 2 family.</text>
</comment>
<dbReference type="PANTHER" id="PTHR11022:SF41">
    <property type="entry name" value="PEPTIDOGLYCAN-RECOGNITION PROTEIN LC-RELATED"/>
    <property type="match status" value="1"/>
</dbReference>
<dbReference type="EMBL" id="JBHSLU010000161">
    <property type="protein sequence ID" value="MFC5509249.1"/>
    <property type="molecule type" value="Genomic_DNA"/>
</dbReference>
<dbReference type="InterPro" id="IPR015510">
    <property type="entry name" value="PGRP"/>
</dbReference>
<dbReference type="Pfam" id="PF01510">
    <property type="entry name" value="Amidase_2"/>
    <property type="match status" value="1"/>
</dbReference>
<dbReference type="SMART" id="SM00701">
    <property type="entry name" value="PGRP"/>
    <property type="match status" value="1"/>
</dbReference>
<evidence type="ECO:0000313" key="5">
    <source>
        <dbReference type="Proteomes" id="UP001596060"/>
    </source>
</evidence>
<gene>
    <name evidence="4" type="ORF">ACFPN9_28970</name>
</gene>
<name>A0ABW0P9E5_9HYPH</name>
<comment type="caution">
    <text evidence="4">The sequence shown here is derived from an EMBL/GenBank/DDBJ whole genome shotgun (WGS) entry which is preliminary data.</text>
</comment>
<dbReference type="Gene3D" id="3.40.80.10">
    <property type="entry name" value="Peptidoglycan recognition protein-like"/>
    <property type="match status" value="1"/>
</dbReference>
<protein>
    <submittedName>
        <fullName evidence="4">Peptidoglycan-binding protein</fullName>
    </submittedName>
</protein>
<dbReference type="Proteomes" id="UP001596060">
    <property type="component" value="Unassembled WGS sequence"/>
</dbReference>
<proteinExistence type="inferred from homology"/>
<dbReference type="SUPFAM" id="SSF55846">
    <property type="entry name" value="N-acetylmuramoyl-L-alanine amidase-like"/>
    <property type="match status" value="1"/>
</dbReference>
<dbReference type="InterPro" id="IPR002502">
    <property type="entry name" value="Amidase_domain"/>
</dbReference>
<dbReference type="InterPro" id="IPR002477">
    <property type="entry name" value="Peptidoglycan-bd-like"/>
</dbReference>
<organism evidence="4 5">
    <name type="scientific">Bosea massiliensis</name>
    <dbReference type="NCBI Taxonomy" id="151419"/>
    <lineage>
        <taxon>Bacteria</taxon>
        <taxon>Pseudomonadati</taxon>
        <taxon>Pseudomonadota</taxon>
        <taxon>Alphaproteobacteria</taxon>
        <taxon>Hyphomicrobiales</taxon>
        <taxon>Boseaceae</taxon>
        <taxon>Bosea</taxon>
    </lineage>
</organism>
<dbReference type="SMART" id="SM00644">
    <property type="entry name" value="Ami_2"/>
    <property type="match status" value="1"/>
</dbReference>
<dbReference type="InterPro" id="IPR006619">
    <property type="entry name" value="PGRP_domain_met/bac"/>
</dbReference>
<feature type="domain" description="N-acetylmuramoyl-L-alanine amidase" evidence="2">
    <location>
        <begin position="96"/>
        <end position="229"/>
    </location>
</feature>
<dbReference type="CDD" id="cd06583">
    <property type="entry name" value="PGRP"/>
    <property type="match status" value="1"/>
</dbReference>
<dbReference type="Pfam" id="PF01471">
    <property type="entry name" value="PG_binding_1"/>
    <property type="match status" value="1"/>
</dbReference>
<dbReference type="RefSeq" id="WP_377818004.1">
    <property type="nucleotide sequence ID" value="NZ_JBHSLU010000161.1"/>
</dbReference>
<dbReference type="InterPro" id="IPR036505">
    <property type="entry name" value="Amidase/PGRP_sf"/>
</dbReference>
<reference evidence="5" key="1">
    <citation type="journal article" date="2019" name="Int. J. Syst. Evol. Microbiol.">
        <title>The Global Catalogue of Microorganisms (GCM) 10K type strain sequencing project: providing services to taxonomists for standard genome sequencing and annotation.</title>
        <authorList>
            <consortium name="The Broad Institute Genomics Platform"/>
            <consortium name="The Broad Institute Genome Sequencing Center for Infectious Disease"/>
            <person name="Wu L."/>
            <person name="Ma J."/>
        </authorList>
    </citation>
    <scope>NUCLEOTIDE SEQUENCE [LARGE SCALE GENOMIC DNA]</scope>
    <source>
        <strain evidence="5">CCUG 43117</strain>
    </source>
</reference>
<dbReference type="PANTHER" id="PTHR11022">
    <property type="entry name" value="PEPTIDOGLYCAN RECOGNITION PROTEIN"/>
    <property type="match status" value="1"/>
</dbReference>
<accession>A0ABW0P9E5</accession>
<feature type="domain" description="Peptidoglycan recognition protein family" evidence="3">
    <location>
        <begin position="85"/>
        <end position="220"/>
    </location>
</feature>
<dbReference type="InterPro" id="IPR036365">
    <property type="entry name" value="PGBD-like_sf"/>
</dbReference>
<evidence type="ECO:0000259" key="2">
    <source>
        <dbReference type="SMART" id="SM00644"/>
    </source>
</evidence>
<evidence type="ECO:0000256" key="1">
    <source>
        <dbReference type="ARBA" id="ARBA00007553"/>
    </source>
</evidence>
<evidence type="ECO:0000259" key="3">
    <source>
        <dbReference type="SMART" id="SM00701"/>
    </source>
</evidence>
<dbReference type="SUPFAM" id="SSF47090">
    <property type="entry name" value="PGBD-like"/>
    <property type="match status" value="1"/>
</dbReference>
<dbReference type="InterPro" id="IPR036366">
    <property type="entry name" value="PGBDSf"/>
</dbReference>
<dbReference type="Gene3D" id="1.10.101.10">
    <property type="entry name" value="PGBD-like superfamily/PGBD"/>
    <property type="match status" value="1"/>
</dbReference>